<evidence type="ECO:0000313" key="2">
    <source>
        <dbReference type="Proteomes" id="UP000193467"/>
    </source>
</evidence>
<dbReference type="InterPro" id="IPR023214">
    <property type="entry name" value="HAD_sf"/>
</dbReference>
<dbReference type="GO" id="GO:0005739">
    <property type="term" value="C:mitochondrion"/>
    <property type="evidence" value="ECO:0007669"/>
    <property type="project" value="TreeGrafter"/>
</dbReference>
<dbReference type="Pfam" id="PF13242">
    <property type="entry name" value="Hydrolase_like"/>
    <property type="match status" value="1"/>
</dbReference>
<accession>A0A1Y2EWK0</accession>
<dbReference type="GO" id="GO:0046474">
    <property type="term" value="P:glycerophospholipid biosynthetic process"/>
    <property type="evidence" value="ECO:0007669"/>
    <property type="project" value="TreeGrafter"/>
</dbReference>
<sequence>MSLIASTSMLRSALLKRGPVGARFLQTTGVAPAFAFDIDGVLKQGENVLPEAKEALQILTGNNRTSTKFPFICVTNGGGTIELARSQKLTKELGVEVAEHQIVQSHTIFRPLAVKYGDKPVLVVGGLSNRCRLVAEAYGFKHAYIPPTERELQYVKRDVDFSKIEFAAVLVFHDSMDWGRDLQLVLDLVRSEKGVFGTHKDVKDPSLWTAENQLPVYFSNPDMLWGNEWSQPRFGQGALQTSIAAVFKEVTGYNLHRTTGGKPSKATYDYSSSLLFSAIQAAREGHSNIDLHGKTSPTFDGRVYMVGDNPASDIAGANGFGWESILVRTGVFRGKDENDAAHKPTIIQPNVLEGVRWALEREGFGHVLP</sequence>
<dbReference type="InterPro" id="IPR006357">
    <property type="entry name" value="HAD-SF_hydro_IIA"/>
</dbReference>
<reference evidence="1 2" key="1">
    <citation type="submission" date="2016-07" db="EMBL/GenBank/DDBJ databases">
        <title>Pervasive Adenine N6-methylation of Active Genes in Fungi.</title>
        <authorList>
            <consortium name="DOE Joint Genome Institute"/>
            <person name="Mondo S.J."/>
            <person name="Dannebaum R.O."/>
            <person name="Kuo R.C."/>
            <person name="Labutti K."/>
            <person name="Haridas S."/>
            <person name="Kuo A."/>
            <person name="Salamov A."/>
            <person name="Ahrendt S.R."/>
            <person name="Lipzen A."/>
            <person name="Sullivan W."/>
            <person name="Andreopoulos W.B."/>
            <person name="Clum A."/>
            <person name="Lindquist E."/>
            <person name="Daum C."/>
            <person name="Ramamoorthy G.K."/>
            <person name="Gryganskyi A."/>
            <person name="Culley D."/>
            <person name="Magnuson J.K."/>
            <person name="James T.Y."/>
            <person name="O'Malley M.A."/>
            <person name="Stajich J.E."/>
            <person name="Spatafora J.W."/>
            <person name="Visel A."/>
            <person name="Grigoriev I.V."/>
        </authorList>
    </citation>
    <scope>NUCLEOTIDE SEQUENCE [LARGE SCALE GENOMIC DNA]</scope>
    <source>
        <strain evidence="1 2">62-1032</strain>
    </source>
</reference>
<dbReference type="EMBL" id="MCGR01000036">
    <property type="protein sequence ID" value="ORY75963.1"/>
    <property type="molecule type" value="Genomic_DNA"/>
</dbReference>
<dbReference type="InterPro" id="IPR050324">
    <property type="entry name" value="CDP-alcohol_PTase-I"/>
</dbReference>
<dbReference type="NCBIfam" id="TIGR01460">
    <property type="entry name" value="HAD-SF-IIA"/>
    <property type="match status" value="1"/>
</dbReference>
<dbReference type="InterPro" id="IPR036412">
    <property type="entry name" value="HAD-like_sf"/>
</dbReference>
<dbReference type="SUPFAM" id="SSF56784">
    <property type="entry name" value="HAD-like"/>
    <property type="match status" value="1"/>
</dbReference>
<dbReference type="Pfam" id="PF13344">
    <property type="entry name" value="Hydrolase_6"/>
    <property type="match status" value="1"/>
</dbReference>
<dbReference type="InParanoid" id="A0A1Y2EWK0"/>
<dbReference type="OrthoDB" id="10251048at2759"/>
<dbReference type="InterPro" id="IPR006353">
    <property type="entry name" value="HAD-SF_hydro_IIA_CECR5"/>
</dbReference>
<dbReference type="FunCoup" id="A0A1Y2EWK0">
    <property type="interactions" value="207"/>
</dbReference>
<dbReference type="STRING" id="106004.A0A1Y2EWK0"/>
<dbReference type="PANTHER" id="PTHR14269:SF4">
    <property type="entry name" value="CAT EYE SYNDROME CRITICAL REGION PROTEIN 5"/>
    <property type="match status" value="1"/>
</dbReference>
<organism evidence="1 2">
    <name type="scientific">Leucosporidium creatinivorum</name>
    <dbReference type="NCBI Taxonomy" id="106004"/>
    <lineage>
        <taxon>Eukaryota</taxon>
        <taxon>Fungi</taxon>
        <taxon>Dikarya</taxon>
        <taxon>Basidiomycota</taxon>
        <taxon>Pucciniomycotina</taxon>
        <taxon>Microbotryomycetes</taxon>
        <taxon>Leucosporidiales</taxon>
        <taxon>Leucosporidium</taxon>
    </lineage>
</organism>
<gene>
    <name evidence="1" type="ORF">BCR35DRAFT_306019</name>
</gene>
<protein>
    <submittedName>
        <fullName evidence="1">HAD-like domain-containing protein</fullName>
    </submittedName>
</protein>
<proteinExistence type="predicted"/>
<dbReference type="Gene3D" id="3.40.50.1000">
    <property type="entry name" value="HAD superfamily/HAD-like"/>
    <property type="match status" value="2"/>
</dbReference>
<dbReference type="Proteomes" id="UP000193467">
    <property type="component" value="Unassembled WGS sequence"/>
</dbReference>
<dbReference type="NCBIfam" id="TIGR01456">
    <property type="entry name" value="CECR5"/>
    <property type="match status" value="1"/>
</dbReference>
<keyword evidence="2" id="KW-1185">Reference proteome</keyword>
<dbReference type="PANTHER" id="PTHR14269">
    <property type="entry name" value="CDP-DIACYLGLYCEROL--GLYCEROL-3-PHOSPHATE 3-PHOSPHATIDYLTRANSFERASE-RELATED"/>
    <property type="match status" value="1"/>
</dbReference>
<evidence type="ECO:0000313" key="1">
    <source>
        <dbReference type="EMBL" id="ORY75963.1"/>
    </source>
</evidence>
<comment type="caution">
    <text evidence="1">The sequence shown here is derived from an EMBL/GenBank/DDBJ whole genome shotgun (WGS) entry which is preliminary data.</text>
</comment>
<name>A0A1Y2EWK0_9BASI</name>
<dbReference type="AlphaFoldDB" id="A0A1Y2EWK0"/>